<evidence type="ECO:0000256" key="1">
    <source>
        <dbReference type="SAM" id="MobiDB-lite"/>
    </source>
</evidence>
<evidence type="ECO:0000313" key="2">
    <source>
        <dbReference type="EMBL" id="KAF9801713.1"/>
    </source>
</evidence>
<proteinExistence type="predicted"/>
<reference evidence="2" key="2">
    <citation type="journal article" name="Front. Microbiol.">
        <title>Degradative Capacity of Two Strains of Rhodonia placenta: From Phenotype to Genotype.</title>
        <authorList>
            <person name="Kolle M."/>
            <person name="Horta M.A.C."/>
            <person name="Nowrousian M."/>
            <person name="Ohm R.A."/>
            <person name="Benz J.P."/>
            <person name="Pilgard A."/>
        </authorList>
    </citation>
    <scope>NUCLEOTIDE SEQUENCE</scope>
    <source>
        <strain evidence="2">FPRL280</strain>
    </source>
</reference>
<comment type="caution">
    <text evidence="2">The sequence shown here is derived from an EMBL/GenBank/DDBJ whole genome shotgun (WGS) entry which is preliminary data.</text>
</comment>
<reference evidence="2" key="1">
    <citation type="submission" date="2020-11" db="EMBL/GenBank/DDBJ databases">
        <authorList>
            <person name="Koelle M."/>
            <person name="Horta M.A.C."/>
            <person name="Nowrousian M."/>
            <person name="Ohm R.A."/>
            <person name="Benz P."/>
            <person name="Pilgard A."/>
        </authorList>
    </citation>
    <scope>NUCLEOTIDE SEQUENCE</scope>
    <source>
        <strain evidence="2">FPRL280</strain>
    </source>
</reference>
<organism evidence="2 3">
    <name type="scientific">Rhodonia placenta</name>
    <dbReference type="NCBI Taxonomy" id="104341"/>
    <lineage>
        <taxon>Eukaryota</taxon>
        <taxon>Fungi</taxon>
        <taxon>Dikarya</taxon>
        <taxon>Basidiomycota</taxon>
        <taxon>Agaricomycotina</taxon>
        <taxon>Agaricomycetes</taxon>
        <taxon>Polyporales</taxon>
        <taxon>Adustoporiaceae</taxon>
        <taxon>Rhodonia</taxon>
    </lineage>
</organism>
<dbReference type="EMBL" id="JADOXO010000635">
    <property type="protein sequence ID" value="KAF9801713.1"/>
    <property type="molecule type" value="Genomic_DNA"/>
</dbReference>
<feature type="region of interest" description="Disordered" evidence="1">
    <location>
        <begin position="31"/>
        <end position="63"/>
    </location>
</feature>
<protein>
    <submittedName>
        <fullName evidence="2">Uncharacterized protein</fullName>
    </submittedName>
</protein>
<gene>
    <name evidence="2" type="ORF">IEO21_10043</name>
</gene>
<accession>A0A8H7TXN7</accession>
<name>A0A8H7TXN7_9APHY</name>
<feature type="compositionally biased region" description="Basic residues" evidence="1">
    <location>
        <begin position="149"/>
        <end position="182"/>
    </location>
</feature>
<sequence>MPTISRPGDDDPLPISSPFISFLLTPLPPLRTHARTLPSPRQGAEPRRVPNAPARLSSRNAHTRATRISAGALAWASSASPRRRDGFHHRTRRASLHGESANGRTRAHAHVRVPSHPVLCSVRATRAVVSLETHPQGSAQAGVAPGRSSMRRARLAHPPSGRRARMRSARARARVVRTRSPRRVSADDPAPWSGHYSHTALSRASLRHDAVCSAGHALCMSRRLPCGACACTPALVLCGSGQYGRAAPAKRTRRTANTPACERDGT</sequence>
<dbReference type="AlphaFoldDB" id="A0A8H7TXN7"/>
<dbReference type="Proteomes" id="UP000639403">
    <property type="component" value="Unassembled WGS sequence"/>
</dbReference>
<feature type="region of interest" description="Disordered" evidence="1">
    <location>
        <begin position="132"/>
        <end position="190"/>
    </location>
</feature>
<evidence type="ECO:0000313" key="3">
    <source>
        <dbReference type="Proteomes" id="UP000639403"/>
    </source>
</evidence>
<feature type="region of interest" description="Disordered" evidence="1">
    <location>
        <begin position="246"/>
        <end position="266"/>
    </location>
</feature>